<proteinExistence type="predicted"/>
<dbReference type="CDD" id="cd16917">
    <property type="entry name" value="HATPase_UhpB-NarQ-NarX-like"/>
    <property type="match status" value="1"/>
</dbReference>
<dbReference type="SMART" id="SM00387">
    <property type="entry name" value="HATPase_c"/>
    <property type="match status" value="1"/>
</dbReference>
<dbReference type="Gene3D" id="2.60.40.10">
    <property type="entry name" value="Immunoglobulins"/>
    <property type="match status" value="1"/>
</dbReference>
<dbReference type="InterPro" id="IPR011123">
    <property type="entry name" value="Y_Y_Y"/>
</dbReference>
<organism evidence="6 7">
    <name type="scientific">Pedobacter ginsengiterrae</name>
    <dbReference type="NCBI Taxonomy" id="871696"/>
    <lineage>
        <taxon>Bacteria</taxon>
        <taxon>Pseudomonadati</taxon>
        <taxon>Bacteroidota</taxon>
        <taxon>Sphingobacteriia</taxon>
        <taxon>Sphingobacteriales</taxon>
        <taxon>Sphingobacteriaceae</taxon>
        <taxon>Pedobacter</taxon>
    </lineage>
</organism>
<keyword evidence="1" id="KW-0808">Transferase</keyword>
<evidence type="ECO:0000256" key="4">
    <source>
        <dbReference type="SAM" id="Phobius"/>
    </source>
</evidence>
<sequence length="998" mass="113908">MVLIFAIQNSAAQNKKTLLFKHLTQENGLSDPTVRALHIDKDDFLWIGTENGLNRFDGTNCITYKKTKVNQSNIPGNYLTNIIEDKNGDLIIGSQSNLVKYNKKTDNFSLYNFSLPDLQQNYYSFPFYIDKHDNLWVYLAGNIYKHNSKNKQLIKITEFSNGYQFKPKPFYQELNWFISRGVKGIYINRIEDGKEKSATEYFMPSSNKNSLISHIEDVYIASDTLLWLAGEKGLIKLNLINGTYKVFNSHVKIKNIVCTAIAKYPNKPLLFVGTNGSGLLIFDLVTETFINHYEHIESDPYSISANYIRRIYIDSKSNLFLGIDGYGLDYTNLNQVIFPRYVTKAENKDNNITAILKLKDQIWCATKNSGIKIYNHDLSKTLSTEFQHLGINKLIQLENNNVLIELANGAFYLFQYNRNKFIPLKAIFSNNFKGKVDIHQMLKLGKDSLFAATEFGIARVQISKNNTIRFDLLNEPNKSITWPNVQQLIQLPGDKILIQTYYTAMYLFDVKHNQFTFEHKTIRTPYATNGKAVIGKYLYLATTAGLLKYNIEKLSEKEELLIDAKCTSLITDEHNNLWIGTNNGLYFYNTLKKTTIKYTTSDGLQSMVFNVGCISKLSENQIAVGGINGVNIFNPQKTVPFKSIGCPKIVSIQINDKPYKNAGNSLTAKKLNLNHNENTITIGFSSMDYINPLQRKIKYKMAGYDNREVIVTGNSELRFPNMPSGSYIFQITDLMSNNKTVMAITINAPFWQKWWFITGIIISLILIGILVLFLYLRWLKQMQVLQLRQMITFQKEDRKRIADDLHDDLGLKLSSLKHYLLAGDINKMIESGELRKLSAQYIDQALHVLRNTLINLSPKTLDENGLIIALHDLTSNINKLEIITIYLDDVGFNAILKKTQQYALYRICQELINNTIKHAEAKNIYISIVSRNDKVILLYEDDGKGFDYFGAKRGYGLSNIEAHIHAIKAEINIDTEAGKGLAATITINLKAKKIKTLN</sequence>
<evidence type="ECO:0000259" key="5">
    <source>
        <dbReference type="SMART" id="SM00387"/>
    </source>
</evidence>
<accession>A0ABP7P9N1</accession>
<dbReference type="Gene3D" id="2.130.10.10">
    <property type="entry name" value="YVTN repeat-like/Quinoprotein amine dehydrogenase"/>
    <property type="match status" value="2"/>
</dbReference>
<keyword evidence="2 6" id="KW-0418">Kinase</keyword>
<evidence type="ECO:0000256" key="3">
    <source>
        <dbReference type="ARBA" id="ARBA00023012"/>
    </source>
</evidence>
<evidence type="ECO:0000256" key="2">
    <source>
        <dbReference type="ARBA" id="ARBA00022777"/>
    </source>
</evidence>
<dbReference type="Gene3D" id="3.30.565.10">
    <property type="entry name" value="Histidine kinase-like ATPase, C-terminal domain"/>
    <property type="match status" value="1"/>
</dbReference>
<evidence type="ECO:0000256" key="1">
    <source>
        <dbReference type="ARBA" id="ARBA00022679"/>
    </source>
</evidence>
<dbReference type="InterPro" id="IPR036890">
    <property type="entry name" value="HATPase_C_sf"/>
</dbReference>
<dbReference type="PANTHER" id="PTHR24421">
    <property type="entry name" value="NITRATE/NITRITE SENSOR PROTEIN NARX-RELATED"/>
    <property type="match status" value="1"/>
</dbReference>
<dbReference type="RefSeq" id="WP_344765993.1">
    <property type="nucleotide sequence ID" value="NZ_BAABAK010000005.1"/>
</dbReference>
<feature type="domain" description="Histidine kinase/HSP90-like ATPase" evidence="5">
    <location>
        <begin position="899"/>
        <end position="993"/>
    </location>
</feature>
<dbReference type="SUPFAM" id="SSF50978">
    <property type="entry name" value="WD40 repeat-like"/>
    <property type="match status" value="1"/>
</dbReference>
<comment type="caution">
    <text evidence="6">The sequence shown here is derived from an EMBL/GenBank/DDBJ whole genome shotgun (WGS) entry which is preliminary data.</text>
</comment>
<dbReference type="EMBL" id="BAABAK010000005">
    <property type="protein sequence ID" value="GAA3962033.1"/>
    <property type="molecule type" value="Genomic_DNA"/>
</dbReference>
<keyword evidence="7" id="KW-1185">Reference proteome</keyword>
<dbReference type="InterPro" id="IPR013783">
    <property type="entry name" value="Ig-like_fold"/>
</dbReference>
<dbReference type="InterPro" id="IPR011110">
    <property type="entry name" value="Reg_prop"/>
</dbReference>
<dbReference type="InterPro" id="IPR011047">
    <property type="entry name" value="Quinoprotein_ADH-like_sf"/>
</dbReference>
<dbReference type="Proteomes" id="UP001501081">
    <property type="component" value="Unassembled WGS sequence"/>
</dbReference>
<feature type="transmembrane region" description="Helical" evidence="4">
    <location>
        <begin position="754"/>
        <end position="776"/>
    </location>
</feature>
<evidence type="ECO:0000313" key="7">
    <source>
        <dbReference type="Proteomes" id="UP001501081"/>
    </source>
</evidence>
<reference evidence="7" key="1">
    <citation type="journal article" date="2019" name="Int. J. Syst. Evol. Microbiol.">
        <title>The Global Catalogue of Microorganisms (GCM) 10K type strain sequencing project: providing services to taxonomists for standard genome sequencing and annotation.</title>
        <authorList>
            <consortium name="The Broad Institute Genomics Platform"/>
            <consortium name="The Broad Institute Genome Sequencing Center for Infectious Disease"/>
            <person name="Wu L."/>
            <person name="Ma J."/>
        </authorList>
    </citation>
    <scope>NUCLEOTIDE SEQUENCE [LARGE SCALE GENOMIC DNA]</scope>
    <source>
        <strain evidence="7">JCM 17338</strain>
    </source>
</reference>
<keyword evidence="4" id="KW-0812">Transmembrane</keyword>
<keyword evidence="4" id="KW-0472">Membrane</keyword>
<dbReference type="InterPro" id="IPR003594">
    <property type="entry name" value="HATPase_dom"/>
</dbReference>
<dbReference type="SUPFAM" id="SSF55874">
    <property type="entry name" value="ATPase domain of HSP90 chaperone/DNA topoisomerase II/histidine kinase"/>
    <property type="match status" value="1"/>
</dbReference>
<keyword evidence="4" id="KW-1133">Transmembrane helix</keyword>
<dbReference type="GO" id="GO:0016301">
    <property type="term" value="F:kinase activity"/>
    <property type="evidence" value="ECO:0007669"/>
    <property type="project" value="UniProtKB-KW"/>
</dbReference>
<dbReference type="InterPro" id="IPR050482">
    <property type="entry name" value="Sensor_HK_TwoCompSys"/>
</dbReference>
<gene>
    <name evidence="6" type="ORF">GCM10022246_14040</name>
</gene>
<dbReference type="Pfam" id="PF02518">
    <property type="entry name" value="HATPase_c"/>
    <property type="match status" value="1"/>
</dbReference>
<evidence type="ECO:0000313" key="6">
    <source>
        <dbReference type="EMBL" id="GAA3962033.1"/>
    </source>
</evidence>
<dbReference type="InterPro" id="IPR036322">
    <property type="entry name" value="WD40_repeat_dom_sf"/>
</dbReference>
<dbReference type="Pfam" id="PF07495">
    <property type="entry name" value="Y_Y_Y"/>
    <property type="match status" value="1"/>
</dbReference>
<keyword evidence="3" id="KW-0902">Two-component regulatory system</keyword>
<dbReference type="SUPFAM" id="SSF50998">
    <property type="entry name" value="Quinoprotein alcohol dehydrogenase-like"/>
    <property type="match status" value="1"/>
</dbReference>
<dbReference type="InterPro" id="IPR015943">
    <property type="entry name" value="WD40/YVTN_repeat-like_dom_sf"/>
</dbReference>
<dbReference type="PANTHER" id="PTHR24421:SF60">
    <property type="entry name" value="SENSOR HISTIDINE KINASE COMP"/>
    <property type="match status" value="1"/>
</dbReference>
<protein>
    <submittedName>
        <fullName evidence="6">Hybrid sensor histidine kinase/response regulator transcription factor</fullName>
    </submittedName>
</protein>
<name>A0ABP7P9N1_9SPHI</name>
<dbReference type="Pfam" id="PF07494">
    <property type="entry name" value="Reg_prop"/>
    <property type="match status" value="1"/>
</dbReference>